<dbReference type="EMBL" id="OZ035839">
    <property type="protein sequence ID" value="CAL1586353.1"/>
    <property type="molecule type" value="Genomic_DNA"/>
</dbReference>
<keyword evidence="2" id="KW-1185">Reference proteome</keyword>
<evidence type="ECO:0000313" key="1">
    <source>
        <dbReference type="EMBL" id="CAL1586353.1"/>
    </source>
</evidence>
<evidence type="ECO:0008006" key="3">
    <source>
        <dbReference type="Google" id="ProtNLM"/>
    </source>
</evidence>
<evidence type="ECO:0000313" key="2">
    <source>
        <dbReference type="Proteomes" id="UP001497482"/>
    </source>
</evidence>
<gene>
    <name evidence="1" type="ORF">KC01_LOCUS16433</name>
</gene>
<protein>
    <recommendedName>
        <fullName evidence="3">Secreted protein</fullName>
    </recommendedName>
</protein>
<proteinExistence type="predicted"/>
<accession>A0AAV2KC02</accession>
<reference evidence="1 2" key="1">
    <citation type="submission" date="2024-04" db="EMBL/GenBank/DDBJ databases">
        <authorList>
            <person name="Waldvogel A.-M."/>
            <person name="Schoenle A."/>
        </authorList>
    </citation>
    <scope>NUCLEOTIDE SEQUENCE [LARGE SCALE GENOMIC DNA]</scope>
</reference>
<dbReference type="AlphaFoldDB" id="A0AAV2KC02"/>
<organism evidence="1 2">
    <name type="scientific">Knipowitschia caucasica</name>
    <name type="common">Caucasian dwarf goby</name>
    <name type="synonym">Pomatoschistus caucasicus</name>
    <dbReference type="NCBI Taxonomy" id="637954"/>
    <lineage>
        <taxon>Eukaryota</taxon>
        <taxon>Metazoa</taxon>
        <taxon>Chordata</taxon>
        <taxon>Craniata</taxon>
        <taxon>Vertebrata</taxon>
        <taxon>Euteleostomi</taxon>
        <taxon>Actinopterygii</taxon>
        <taxon>Neopterygii</taxon>
        <taxon>Teleostei</taxon>
        <taxon>Neoteleostei</taxon>
        <taxon>Acanthomorphata</taxon>
        <taxon>Gobiaria</taxon>
        <taxon>Gobiiformes</taxon>
        <taxon>Gobioidei</taxon>
        <taxon>Gobiidae</taxon>
        <taxon>Gobiinae</taxon>
        <taxon>Knipowitschia</taxon>
    </lineage>
</organism>
<name>A0AAV2KC02_KNICA</name>
<sequence length="99" mass="10508">MELAVSLCALAVPRWPAPAPPLPVSAQNRSRRGFSAAFRAVRRFDWDALGRGHASPKCSRGPHLQPARPLPHGTCPSASLLHSLCGPYSPAATPRTACC</sequence>
<dbReference type="Proteomes" id="UP001497482">
    <property type="component" value="Chromosome 17"/>
</dbReference>